<evidence type="ECO:0000256" key="5">
    <source>
        <dbReference type="ARBA" id="ARBA00022833"/>
    </source>
</evidence>
<accession>A0A9N9S1P0</accession>
<keyword evidence="7" id="KW-0865">Zymogen</keyword>
<evidence type="ECO:0000256" key="9">
    <source>
        <dbReference type="ARBA" id="ARBA00023180"/>
    </source>
</evidence>
<feature type="chain" id="PRO_5040545772" description="Metalloendopeptidase" evidence="11">
    <location>
        <begin position="21"/>
        <end position="273"/>
    </location>
</feature>
<evidence type="ECO:0000259" key="13">
    <source>
        <dbReference type="PROSITE" id="PS51864"/>
    </source>
</evidence>
<dbReference type="AlphaFoldDB" id="A0A9N9S1P0"/>
<keyword evidence="2 10" id="KW-0479">Metal-binding</keyword>
<dbReference type="PROSITE" id="PS51864">
    <property type="entry name" value="ASTACIN"/>
    <property type="match status" value="1"/>
</dbReference>
<evidence type="ECO:0000256" key="1">
    <source>
        <dbReference type="ARBA" id="ARBA00022670"/>
    </source>
</evidence>
<keyword evidence="6 10" id="KW-0482">Metalloprotease</keyword>
<dbReference type="PANTHER" id="PTHR10127:SF780">
    <property type="entry name" value="METALLOENDOPEPTIDASE"/>
    <property type="match status" value="1"/>
</dbReference>
<evidence type="ECO:0000313" key="15">
    <source>
        <dbReference type="Proteomes" id="UP001153620"/>
    </source>
</evidence>
<dbReference type="InterPro" id="IPR006026">
    <property type="entry name" value="Peptidase_Metallo"/>
</dbReference>
<comment type="caution">
    <text evidence="10">Lacks conserved residue(s) required for the propagation of feature annotation.</text>
</comment>
<evidence type="ECO:0000256" key="12">
    <source>
        <dbReference type="SAM" id="MobiDB-lite"/>
    </source>
</evidence>
<dbReference type="PRINTS" id="PR00480">
    <property type="entry name" value="ASTACIN"/>
</dbReference>
<evidence type="ECO:0000256" key="8">
    <source>
        <dbReference type="ARBA" id="ARBA00023157"/>
    </source>
</evidence>
<dbReference type="InterPro" id="IPR024079">
    <property type="entry name" value="MetalloPept_cat_dom_sf"/>
</dbReference>
<reference evidence="14" key="2">
    <citation type="submission" date="2022-10" db="EMBL/GenBank/DDBJ databases">
        <authorList>
            <consortium name="ENA_rothamsted_submissions"/>
            <consortium name="culmorum"/>
            <person name="King R."/>
        </authorList>
    </citation>
    <scope>NUCLEOTIDE SEQUENCE</scope>
</reference>
<dbReference type="Proteomes" id="UP001153620">
    <property type="component" value="Chromosome 3"/>
</dbReference>
<evidence type="ECO:0000256" key="11">
    <source>
        <dbReference type="RuleBase" id="RU361183"/>
    </source>
</evidence>
<dbReference type="InterPro" id="IPR001506">
    <property type="entry name" value="Peptidase_M12A"/>
</dbReference>
<dbReference type="SUPFAM" id="SSF55486">
    <property type="entry name" value="Metalloproteases ('zincins'), catalytic domain"/>
    <property type="match status" value="1"/>
</dbReference>
<keyword evidence="9" id="KW-0325">Glycoprotein</keyword>
<reference evidence="14" key="1">
    <citation type="submission" date="2022-01" db="EMBL/GenBank/DDBJ databases">
        <authorList>
            <person name="King R."/>
        </authorList>
    </citation>
    <scope>NUCLEOTIDE SEQUENCE</scope>
</reference>
<feature type="active site" evidence="10">
    <location>
        <position position="168"/>
    </location>
</feature>
<gene>
    <name evidence="14" type="ORF">CHIRRI_LOCUS10395</name>
</gene>
<dbReference type="CDD" id="cd04280">
    <property type="entry name" value="ZnMc_astacin_like"/>
    <property type="match status" value="1"/>
</dbReference>
<keyword evidence="5 10" id="KW-0862">Zinc</keyword>
<evidence type="ECO:0000256" key="10">
    <source>
        <dbReference type="PROSITE-ProRule" id="PRU01211"/>
    </source>
</evidence>
<feature type="signal peptide" evidence="11">
    <location>
        <begin position="1"/>
        <end position="20"/>
    </location>
</feature>
<evidence type="ECO:0000256" key="2">
    <source>
        <dbReference type="ARBA" id="ARBA00022723"/>
    </source>
</evidence>
<proteinExistence type="predicted"/>
<feature type="binding site" evidence="10">
    <location>
        <position position="171"/>
    </location>
    <ligand>
        <name>Zn(2+)</name>
        <dbReference type="ChEBI" id="CHEBI:29105"/>
        <note>catalytic</note>
    </ligand>
</feature>
<feature type="region of interest" description="Disordered" evidence="12">
    <location>
        <begin position="234"/>
        <end position="257"/>
    </location>
</feature>
<dbReference type="InterPro" id="IPR034035">
    <property type="entry name" value="Astacin-like_dom"/>
</dbReference>
<name>A0A9N9S1P0_9DIPT</name>
<keyword evidence="8" id="KW-1015">Disulfide bond</keyword>
<keyword evidence="1 10" id="KW-0645">Protease</keyword>
<dbReference type="SMART" id="SM00235">
    <property type="entry name" value="ZnMc"/>
    <property type="match status" value="1"/>
</dbReference>
<organism evidence="14 15">
    <name type="scientific">Chironomus riparius</name>
    <dbReference type="NCBI Taxonomy" id="315576"/>
    <lineage>
        <taxon>Eukaryota</taxon>
        <taxon>Metazoa</taxon>
        <taxon>Ecdysozoa</taxon>
        <taxon>Arthropoda</taxon>
        <taxon>Hexapoda</taxon>
        <taxon>Insecta</taxon>
        <taxon>Pterygota</taxon>
        <taxon>Neoptera</taxon>
        <taxon>Endopterygota</taxon>
        <taxon>Diptera</taxon>
        <taxon>Nematocera</taxon>
        <taxon>Chironomoidea</taxon>
        <taxon>Chironomidae</taxon>
        <taxon>Chironominae</taxon>
        <taxon>Chironomus</taxon>
    </lineage>
</organism>
<keyword evidence="3 11" id="KW-0732">Signal</keyword>
<dbReference type="GO" id="GO:0006508">
    <property type="term" value="P:proteolysis"/>
    <property type="evidence" value="ECO:0007669"/>
    <property type="project" value="UniProtKB-KW"/>
</dbReference>
<dbReference type="Pfam" id="PF01400">
    <property type="entry name" value="Astacin"/>
    <property type="match status" value="1"/>
</dbReference>
<dbReference type="Gene3D" id="3.40.390.10">
    <property type="entry name" value="Collagenase (Catalytic Domain)"/>
    <property type="match status" value="1"/>
</dbReference>
<feature type="domain" description="Peptidase M12A" evidence="13">
    <location>
        <begin position="75"/>
        <end position="272"/>
    </location>
</feature>
<dbReference type="GO" id="GO:0004222">
    <property type="term" value="F:metalloendopeptidase activity"/>
    <property type="evidence" value="ECO:0007669"/>
    <property type="project" value="UniProtKB-UniRule"/>
</dbReference>
<sequence>MELIKIFLILVNIITYKTSAFPALSFDESRSLFAVEPNESAGKSLKEWSKGDMKGNAEEQGPYLEGDIIISDARNGVKLPGQRWTKGIIPYEIDAYLTNEQKNMLSNAIDEIKSKTCIKLIPRGGEKDYVVFKNDDSGCWSSVGKTGGRQVINLQAPCLRVVGTAIHEIMHAIGFYHEQNRGDRDKYVTIRKDNIQNDKYINFEKLSPDEEDNLNTKYDYTSVLHYSPYSFSKNGQPTIETKGNPSTTDQMGQREGLSSSDVLKINKMYNCSK</sequence>
<feature type="binding site" evidence="10">
    <location>
        <position position="167"/>
    </location>
    <ligand>
        <name>Zn(2+)</name>
        <dbReference type="ChEBI" id="CHEBI:29105"/>
        <note>catalytic</note>
    </ligand>
</feature>
<evidence type="ECO:0000256" key="4">
    <source>
        <dbReference type="ARBA" id="ARBA00022801"/>
    </source>
</evidence>
<dbReference type="PANTHER" id="PTHR10127">
    <property type="entry name" value="DISCOIDIN, CUB, EGF, LAMININ , AND ZINC METALLOPROTEASE DOMAIN CONTAINING"/>
    <property type="match status" value="1"/>
</dbReference>
<dbReference type="OrthoDB" id="291007at2759"/>
<dbReference type="FunFam" id="3.40.390.10:FF:000015">
    <property type="entry name" value="Meprin A subunit"/>
    <property type="match status" value="1"/>
</dbReference>
<keyword evidence="15" id="KW-1185">Reference proteome</keyword>
<dbReference type="GO" id="GO:0008270">
    <property type="term" value="F:zinc ion binding"/>
    <property type="evidence" value="ECO:0007669"/>
    <property type="project" value="UniProtKB-UniRule"/>
</dbReference>
<dbReference type="EMBL" id="OU895879">
    <property type="protein sequence ID" value="CAG9807548.1"/>
    <property type="molecule type" value="Genomic_DNA"/>
</dbReference>
<dbReference type="EC" id="3.4.24.-" evidence="11"/>
<feature type="binding site" evidence="10">
    <location>
        <position position="177"/>
    </location>
    <ligand>
        <name>Zn(2+)</name>
        <dbReference type="ChEBI" id="CHEBI:29105"/>
        <note>catalytic</note>
    </ligand>
</feature>
<comment type="cofactor">
    <cofactor evidence="10 11">
        <name>Zn(2+)</name>
        <dbReference type="ChEBI" id="CHEBI:29105"/>
    </cofactor>
    <text evidence="10 11">Binds 1 zinc ion per subunit.</text>
</comment>
<evidence type="ECO:0000256" key="3">
    <source>
        <dbReference type="ARBA" id="ARBA00022729"/>
    </source>
</evidence>
<evidence type="ECO:0000313" key="14">
    <source>
        <dbReference type="EMBL" id="CAG9807548.1"/>
    </source>
</evidence>
<keyword evidence="4 10" id="KW-0378">Hydrolase</keyword>
<evidence type="ECO:0000256" key="7">
    <source>
        <dbReference type="ARBA" id="ARBA00023145"/>
    </source>
</evidence>
<evidence type="ECO:0000256" key="6">
    <source>
        <dbReference type="ARBA" id="ARBA00023049"/>
    </source>
</evidence>
<protein>
    <recommendedName>
        <fullName evidence="11">Metalloendopeptidase</fullName>
        <ecNumber evidence="11">3.4.24.-</ecNumber>
    </recommendedName>
</protein>